<protein>
    <submittedName>
        <fullName evidence="3">Uncharacterized protein</fullName>
    </submittedName>
</protein>
<proteinExistence type="predicted"/>
<feature type="region of interest" description="Disordered" evidence="1">
    <location>
        <begin position="124"/>
        <end position="147"/>
    </location>
</feature>
<dbReference type="Proteomes" id="UP000192927">
    <property type="component" value="Unassembled WGS sequence"/>
</dbReference>
<feature type="transmembrane region" description="Helical" evidence="2">
    <location>
        <begin position="783"/>
        <end position="805"/>
    </location>
</feature>
<sequence length="806" mass="88363">MNSDVALGDLLEALRAREVPIMRDDVQWAFSAKKSRQEVVNFVHQYLAAETLLSRDELDLYLRLERNGTVRDLTAKHDLSLVRPILDDEIRLAVNALKASTLAIERQNESLKIQRAALSAFREQDKQTKVRGDSRKGLRHSKQEQEKQHVGLAVDELFQVVSSDLETSRHRLRAGTAMIPIILAEQLSRDDSLLSNLESLACGLTCLHGSDQESIDRSLTLCKALASYIAEGIRFRLDRIYMEASRPLVKGWVPTDGTDLCSTVQEEMSSLYSEIAAVAEMSVNCEFENPIVGQFKLKQGKDNDYASDGGFSVLINGAIVWLYDDTECMSSEGSQLSFVSNTAAFADQPDTNVTSVQDFGVEMVGKDQEGRNEFAILANTTVGTGGWIPFQQDELEFNEEMKGRERVAIWPGTSPTPFSTTEALIFAPLVYVDATPQDPSKEYQARGMTLISITAPESGPVAARRGDLIIPGTQVAFGGFAALLGHPSTDAPGKKDSNECDLYLLGMTNAGLQLARVNINDLTTYSKYTFFQPHNLSFTATPPDPNLTNYEYIYVAGTFSSGGVFYSPYFVTFIMVYFNKMTDSTFYIRYLDLDTPLSSDPVWIQGGKNGTGIIQEDAEALVKYAWSPEQILYRSPPGLGGFNYAGTPHPEFFNRQYFAQSLYPDATPDAQKRNVWYGSDLVPEPGAGGDGRHLLLSWTSQLHGGLDTGIYQIQLAMVEFGAIPAKPPSSVSSSTGIPNTPTASASSKASGKPQNPHKGGENMLSSVGGRLSSFLGYGKRQAYGSWVFMCELGLLAGIVVLVAVVF</sequence>
<evidence type="ECO:0000313" key="4">
    <source>
        <dbReference type="Proteomes" id="UP000192927"/>
    </source>
</evidence>
<evidence type="ECO:0000256" key="2">
    <source>
        <dbReference type="SAM" id="Phobius"/>
    </source>
</evidence>
<keyword evidence="2" id="KW-0472">Membrane</keyword>
<feature type="region of interest" description="Disordered" evidence="1">
    <location>
        <begin position="729"/>
        <end position="763"/>
    </location>
</feature>
<name>A0A1W5D8P3_9LECA</name>
<evidence type="ECO:0000256" key="1">
    <source>
        <dbReference type="SAM" id="MobiDB-lite"/>
    </source>
</evidence>
<organism evidence="3 4">
    <name type="scientific">Lasallia pustulata</name>
    <dbReference type="NCBI Taxonomy" id="136370"/>
    <lineage>
        <taxon>Eukaryota</taxon>
        <taxon>Fungi</taxon>
        <taxon>Dikarya</taxon>
        <taxon>Ascomycota</taxon>
        <taxon>Pezizomycotina</taxon>
        <taxon>Lecanoromycetes</taxon>
        <taxon>OSLEUM clade</taxon>
        <taxon>Umbilicariomycetidae</taxon>
        <taxon>Umbilicariales</taxon>
        <taxon>Umbilicariaceae</taxon>
        <taxon>Lasallia</taxon>
    </lineage>
</organism>
<dbReference type="EMBL" id="FWEW01003499">
    <property type="protein sequence ID" value="SLM39415.1"/>
    <property type="molecule type" value="Genomic_DNA"/>
</dbReference>
<dbReference type="AlphaFoldDB" id="A0A1W5D8P3"/>
<evidence type="ECO:0000313" key="3">
    <source>
        <dbReference type="EMBL" id="SLM39415.1"/>
    </source>
</evidence>
<reference evidence="4" key="1">
    <citation type="submission" date="2017-03" db="EMBL/GenBank/DDBJ databases">
        <authorList>
            <person name="Sharma R."/>
            <person name="Thines M."/>
        </authorList>
    </citation>
    <scope>NUCLEOTIDE SEQUENCE [LARGE SCALE GENOMIC DNA]</scope>
</reference>
<feature type="compositionally biased region" description="Polar residues" evidence="1">
    <location>
        <begin position="729"/>
        <end position="753"/>
    </location>
</feature>
<accession>A0A1W5D8P3</accession>
<feature type="transmembrane region" description="Helical" evidence="2">
    <location>
        <begin position="552"/>
        <end position="578"/>
    </location>
</feature>
<keyword evidence="2" id="KW-1133">Transmembrane helix</keyword>
<keyword evidence="2" id="KW-0812">Transmembrane</keyword>
<keyword evidence="4" id="KW-1185">Reference proteome</keyword>